<comment type="caution">
    <text evidence="2">The sequence shown here is derived from an EMBL/GenBank/DDBJ whole genome shotgun (WGS) entry which is preliminary data.</text>
</comment>
<feature type="domain" description="PRTase-CE" evidence="1">
    <location>
        <begin position="40"/>
        <end position="283"/>
    </location>
</feature>
<dbReference type="EMBL" id="JXXR01000010">
    <property type="protein sequence ID" value="KJY74062.1"/>
    <property type="molecule type" value="Genomic_DNA"/>
</dbReference>
<dbReference type="RefSeq" id="WP_045985797.1">
    <property type="nucleotide sequence ID" value="NZ_CP063052.1"/>
</dbReference>
<protein>
    <recommendedName>
        <fullName evidence="1">PRTase-CE domain-containing protein</fullName>
    </recommendedName>
</protein>
<dbReference type="InterPro" id="IPR056920">
    <property type="entry name" value="PRTase-CE"/>
</dbReference>
<organism evidence="2">
    <name type="scientific">Vibrio coralliilyticus</name>
    <dbReference type="NCBI Taxonomy" id="190893"/>
    <lineage>
        <taxon>Bacteria</taxon>
        <taxon>Pseudomonadati</taxon>
        <taxon>Pseudomonadota</taxon>
        <taxon>Gammaproteobacteria</taxon>
        <taxon>Vibrionales</taxon>
        <taxon>Vibrionaceae</taxon>
        <taxon>Vibrio</taxon>
    </lineage>
</organism>
<gene>
    <name evidence="2" type="ORF">TW71_10215</name>
</gene>
<reference evidence="2" key="1">
    <citation type="journal article" date="2015" name="BMC Genomics">
        <title>Genome mining reveals unlocked bioactive potential of marine Gram-negative bacteria.</title>
        <authorList>
            <person name="Machado H."/>
            <person name="Sonnenschein E.C."/>
            <person name="Melchiorsen J."/>
            <person name="Gram L."/>
        </authorList>
    </citation>
    <scope>NUCLEOTIDE SEQUENCE</scope>
    <source>
        <strain evidence="2">S2052</strain>
    </source>
</reference>
<accession>A0A837GA96</accession>
<evidence type="ECO:0000259" key="1">
    <source>
        <dbReference type="Pfam" id="PF24390"/>
    </source>
</evidence>
<dbReference type="AlphaFoldDB" id="A0A837GA96"/>
<sequence length="288" mass="33540">MSILSSKTNSEEDFIELGNLVKEIPWLAKKDYESSLPALFNTYNTESERVVLKELFRRFTHHESDDRLEANDLLINIISEHNFKPNDTVFVATSDGKESDGSQSGLYQIKSLLGRQEADWKERNLLPVLDESYDRIHQAGMKNIVVFDDFIGSGKTIVNKVNTLKAEMNNRGQKQRKYFVFSFVGMKFGVEYARDELGIDIYCHTELTKGIVDHPNSQEIRKEVLNMEMSLLPKWNQLKISDFSLGYKESEALYQLYMSNCSNNVLPIFWWKYDDNKNFRNPMFGRLR</sequence>
<dbReference type="Pfam" id="PF24390">
    <property type="entry name" value="PRTase-CE"/>
    <property type="match status" value="1"/>
</dbReference>
<proteinExistence type="predicted"/>
<name>A0A837GA96_9VIBR</name>
<evidence type="ECO:0000313" key="2">
    <source>
        <dbReference type="EMBL" id="KJY74062.1"/>
    </source>
</evidence>